<gene>
    <name evidence="1" type="ORF">H4S07_007157</name>
</gene>
<proteinExistence type="predicted"/>
<protein>
    <submittedName>
        <fullName evidence="1">Uncharacterized protein</fullName>
    </submittedName>
</protein>
<comment type="caution">
    <text evidence="1">The sequence shown here is derived from an EMBL/GenBank/DDBJ whole genome shotgun (WGS) entry which is preliminary data.</text>
</comment>
<sequence length="294" mass="32426">MALLKATYGFPRASEAHGEVLHEVDCAAKDWELVVAHSRADSLRLVEVLYEAMHLTYNSPRVLRHLVNALITFGDYHEAGLAFGTYLTLVERQLEAVRKAIGTAIDDGATDYSSVFGLNFESVHDILQATITGARLNVANLSNAHECISLVHFAYDLINDVEQRDPGNVIIPEVPAAIKARLALWKGAAHGVLAQMSREPDNRADHHTAALQLLQQAVEQSPRSFDAHYQLALELAIGARDIMAATASAKQAVALDSKRIEAWHLLALLSTSRKDYTKAQQICDVGLRQSEWWD</sequence>
<accession>A0ACC1KR39</accession>
<dbReference type="Proteomes" id="UP001140096">
    <property type="component" value="Unassembled WGS sequence"/>
</dbReference>
<name>A0ACC1KR39_9FUNG</name>
<evidence type="ECO:0000313" key="1">
    <source>
        <dbReference type="EMBL" id="KAJ2793091.1"/>
    </source>
</evidence>
<keyword evidence="2" id="KW-1185">Reference proteome</keyword>
<dbReference type="EMBL" id="JANBUP010004844">
    <property type="protein sequence ID" value="KAJ2793091.1"/>
    <property type="molecule type" value="Genomic_DNA"/>
</dbReference>
<reference evidence="1" key="1">
    <citation type="submission" date="2022-07" db="EMBL/GenBank/DDBJ databases">
        <title>Phylogenomic reconstructions and comparative analyses of Kickxellomycotina fungi.</title>
        <authorList>
            <person name="Reynolds N.K."/>
            <person name="Stajich J.E."/>
            <person name="Barry K."/>
            <person name="Grigoriev I.V."/>
            <person name="Crous P."/>
            <person name="Smith M.E."/>
        </authorList>
    </citation>
    <scope>NUCLEOTIDE SEQUENCE</scope>
    <source>
        <strain evidence="1">CBS 102833</strain>
    </source>
</reference>
<evidence type="ECO:0000313" key="2">
    <source>
        <dbReference type="Proteomes" id="UP001140096"/>
    </source>
</evidence>
<organism evidence="1 2">
    <name type="scientific">Coemansia furcata</name>
    <dbReference type="NCBI Taxonomy" id="417177"/>
    <lineage>
        <taxon>Eukaryota</taxon>
        <taxon>Fungi</taxon>
        <taxon>Fungi incertae sedis</taxon>
        <taxon>Zoopagomycota</taxon>
        <taxon>Kickxellomycotina</taxon>
        <taxon>Kickxellomycetes</taxon>
        <taxon>Kickxellales</taxon>
        <taxon>Kickxellaceae</taxon>
        <taxon>Coemansia</taxon>
    </lineage>
</organism>
<feature type="non-terminal residue" evidence="1">
    <location>
        <position position="294"/>
    </location>
</feature>